<dbReference type="AlphaFoldDB" id="A0AAD9K1K5"/>
<feature type="non-terminal residue" evidence="1">
    <location>
        <position position="46"/>
    </location>
</feature>
<reference evidence="1" key="1">
    <citation type="journal article" date="2023" name="Mol. Biol. Evol.">
        <title>Third-Generation Sequencing Reveals the Adaptive Role of the Epigenome in Three Deep-Sea Polychaetes.</title>
        <authorList>
            <person name="Perez M."/>
            <person name="Aroh O."/>
            <person name="Sun Y."/>
            <person name="Lan Y."/>
            <person name="Juniper S.K."/>
            <person name="Young C.R."/>
            <person name="Angers B."/>
            <person name="Qian P.Y."/>
        </authorList>
    </citation>
    <scope>NUCLEOTIDE SEQUENCE</scope>
    <source>
        <strain evidence="1">P08H-3</strain>
    </source>
</reference>
<gene>
    <name evidence="1" type="ORF">LSH36_93g06027</name>
</gene>
<accession>A0AAD9K1K5</accession>
<protein>
    <submittedName>
        <fullName evidence="1">Uncharacterized protein</fullName>
    </submittedName>
</protein>
<keyword evidence="2" id="KW-1185">Reference proteome</keyword>
<name>A0AAD9K1K5_9ANNE</name>
<dbReference type="Proteomes" id="UP001208570">
    <property type="component" value="Unassembled WGS sequence"/>
</dbReference>
<evidence type="ECO:0000313" key="1">
    <source>
        <dbReference type="EMBL" id="KAK2162710.1"/>
    </source>
</evidence>
<sequence length="46" mass="5482">MKPFTEYTSIQIKVRRKAALAVPQYYHRPYRTQFDQLISRSATSPH</sequence>
<organism evidence="1 2">
    <name type="scientific">Paralvinella palmiformis</name>
    <dbReference type="NCBI Taxonomy" id="53620"/>
    <lineage>
        <taxon>Eukaryota</taxon>
        <taxon>Metazoa</taxon>
        <taxon>Spiralia</taxon>
        <taxon>Lophotrochozoa</taxon>
        <taxon>Annelida</taxon>
        <taxon>Polychaeta</taxon>
        <taxon>Sedentaria</taxon>
        <taxon>Canalipalpata</taxon>
        <taxon>Terebellida</taxon>
        <taxon>Terebelliformia</taxon>
        <taxon>Alvinellidae</taxon>
        <taxon>Paralvinella</taxon>
    </lineage>
</organism>
<dbReference type="EMBL" id="JAODUP010000093">
    <property type="protein sequence ID" value="KAK2162710.1"/>
    <property type="molecule type" value="Genomic_DNA"/>
</dbReference>
<comment type="caution">
    <text evidence="1">The sequence shown here is derived from an EMBL/GenBank/DDBJ whole genome shotgun (WGS) entry which is preliminary data.</text>
</comment>
<proteinExistence type="predicted"/>
<evidence type="ECO:0000313" key="2">
    <source>
        <dbReference type="Proteomes" id="UP001208570"/>
    </source>
</evidence>